<evidence type="ECO:0000256" key="1">
    <source>
        <dbReference type="ARBA" id="ARBA00004651"/>
    </source>
</evidence>
<feature type="transmembrane region" description="Helical" evidence="8">
    <location>
        <begin position="81"/>
        <end position="101"/>
    </location>
</feature>
<keyword evidence="4 8" id="KW-0812">Transmembrane</keyword>
<dbReference type="PANTHER" id="PTHR34390">
    <property type="entry name" value="UPF0442 PROTEIN YJJB-RELATED"/>
    <property type="match status" value="1"/>
</dbReference>
<feature type="transmembrane region" description="Helical" evidence="8">
    <location>
        <begin position="44"/>
        <end position="69"/>
    </location>
</feature>
<evidence type="ECO:0000313" key="10">
    <source>
        <dbReference type="EMBL" id="ADG04872.1"/>
    </source>
</evidence>
<evidence type="ECO:0000259" key="9">
    <source>
        <dbReference type="Pfam" id="PF12821"/>
    </source>
</evidence>
<dbReference type="AlphaFoldDB" id="D5WRL1"/>
<dbReference type="KEGG" id="bts:Btus_0094"/>
<accession>D5WRL1</accession>
<keyword evidence="2" id="KW-1003">Cell membrane</keyword>
<evidence type="ECO:0000256" key="5">
    <source>
        <dbReference type="ARBA" id="ARBA00022989"/>
    </source>
</evidence>
<reference evidence="10 11" key="1">
    <citation type="journal article" date="2011" name="Stand. Genomic Sci.">
        <title>Complete genome sequence of the thermophilic, hydrogen-oxidizing Bacillus tusciae type strain (T2) and reclassification in the new genus, Kyrpidia gen. nov. as Kyrpidia tusciae comb. nov. and emendation of the family Alicyclobacillaceae da Costa and Rainey, 2010.</title>
        <authorList>
            <person name="Klenk H.P."/>
            <person name="Lapidus A."/>
            <person name="Chertkov O."/>
            <person name="Copeland A."/>
            <person name="Del Rio T.G."/>
            <person name="Nolan M."/>
            <person name="Lucas S."/>
            <person name="Chen F."/>
            <person name="Tice H."/>
            <person name="Cheng J.F."/>
            <person name="Han C."/>
            <person name="Bruce D."/>
            <person name="Goodwin L."/>
            <person name="Pitluck S."/>
            <person name="Pati A."/>
            <person name="Ivanova N."/>
            <person name="Mavromatis K."/>
            <person name="Daum C."/>
            <person name="Chen A."/>
            <person name="Palaniappan K."/>
            <person name="Chang Y.J."/>
            <person name="Land M."/>
            <person name="Hauser L."/>
            <person name="Jeffries C.D."/>
            <person name="Detter J.C."/>
            <person name="Rohde M."/>
            <person name="Abt B."/>
            <person name="Pukall R."/>
            <person name="Goker M."/>
            <person name="Bristow J."/>
            <person name="Markowitz V."/>
            <person name="Hugenholtz P."/>
            <person name="Eisen J.A."/>
        </authorList>
    </citation>
    <scope>NUCLEOTIDE SEQUENCE [LARGE SCALE GENOMIC DNA]</scope>
    <source>
        <strain evidence="10 11">DSM 2912</strain>
    </source>
</reference>
<evidence type="ECO:0000256" key="3">
    <source>
        <dbReference type="ARBA" id="ARBA00022519"/>
    </source>
</evidence>
<sequence>MTGLTAAGVLASFLSTLSYAVLSGVPLRALFPAGLGGALAWTVYSIGSAAGIGPVASTFAGALSSAFLAEGLARRMRMPATLFQLSGIIPLVPGTTAFATMRDFVTGDYQRGLADGTMTGFLAGAIAAGLVFAGTAVRGLGRRARDRQAH</sequence>
<evidence type="ECO:0000256" key="6">
    <source>
        <dbReference type="ARBA" id="ARBA00023136"/>
    </source>
</evidence>
<evidence type="ECO:0000256" key="8">
    <source>
        <dbReference type="SAM" id="Phobius"/>
    </source>
</evidence>
<feature type="domain" description="Threonine/Serine exporter ThrE" evidence="9">
    <location>
        <begin position="9"/>
        <end position="134"/>
    </location>
</feature>
<evidence type="ECO:0000256" key="4">
    <source>
        <dbReference type="ARBA" id="ARBA00022692"/>
    </source>
</evidence>
<keyword evidence="5 8" id="KW-1133">Transmembrane helix</keyword>
<keyword evidence="3" id="KW-0997">Cell inner membrane</keyword>
<comment type="subcellular location">
    <subcellularLocation>
        <location evidence="1">Cell membrane</location>
        <topology evidence="1">Multi-pass membrane protein</topology>
    </subcellularLocation>
</comment>
<evidence type="ECO:0000256" key="7">
    <source>
        <dbReference type="ARBA" id="ARBA00034125"/>
    </source>
</evidence>
<dbReference type="InterPro" id="IPR024528">
    <property type="entry name" value="ThrE_2"/>
</dbReference>
<keyword evidence="6 8" id="KW-0472">Membrane</keyword>
<dbReference type="STRING" id="562970.Btus_0094"/>
<gene>
    <name evidence="10" type="ordered locus">Btus_0094</name>
</gene>
<comment type="similarity">
    <text evidence="7">Belongs to the ThrE exporter (TC 2.A.79) family.</text>
</comment>
<dbReference type="Proteomes" id="UP000002368">
    <property type="component" value="Chromosome"/>
</dbReference>
<evidence type="ECO:0000313" key="11">
    <source>
        <dbReference type="Proteomes" id="UP000002368"/>
    </source>
</evidence>
<dbReference type="GO" id="GO:0005886">
    <property type="term" value="C:plasma membrane"/>
    <property type="evidence" value="ECO:0007669"/>
    <property type="project" value="UniProtKB-SubCell"/>
</dbReference>
<dbReference type="EMBL" id="CP002017">
    <property type="protein sequence ID" value="ADG04872.1"/>
    <property type="molecule type" value="Genomic_DNA"/>
</dbReference>
<protein>
    <recommendedName>
        <fullName evidence="9">Threonine/Serine exporter ThrE domain-containing protein</fullName>
    </recommendedName>
</protein>
<organism evidence="10 11">
    <name type="scientific">Kyrpidia tusciae (strain DSM 2912 / NBRC 15312 / T2)</name>
    <name type="common">Bacillus tusciae</name>
    <dbReference type="NCBI Taxonomy" id="562970"/>
    <lineage>
        <taxon>Bacteria</taxon>
        <taxon>Bacillati</taxon>
        <taxon>Bacillota</taxon>
        <taxon>Bacilli</taxon>
        <taxon>Bacillales</taxon>
        <taxon>Alicyclobacillaceae</taxon>
        <taxon>Kyrpidia</taxon>
    </lineage>
</organism>
<dbReference type="PANTHER" id="PTHR34390:SF1">
    <property type="entry name" value="SUCCINATE TRANSPORTER SUBUNIT YJJB-RELATED"/>
    <property type="match status" value="1"/>
</dbReference>
<dbReference type="RefSeq" id="WP_013074166.1">
    <property type="nucleotide sequence ID" value="NC_014098.1"/>
</dbReference>
<name>D5WRL1_KYRT2</name>
<feature type="transmembrane region" description="Helical" evidence="8">
    <location>
        <begin position="121"/>
        <end position="141"/>
    </location>
</feature>
<keyword evidence="11" id="KW-1185">Reference proteome</keyword>
<proteinExistence type="inferred from homology"/>
<dbReference type="Pfam" id="PF12821">
    <property type="entry name" value="ThrE_2"/>
    <property type="match status" value="1"/>
</dbReference>
<evidence type="ECO:0000256" key="2">
    <source>
        <dbReference type="ARBA" id="ARBA00022475"/>
    </source>
</evidence>
<dbReference type="GO" id="GO:0015744">
    <property type="term" value="P:succinate transport"/>
    <property type="evidence" value="ECO:0007669"/>
    <property type="project" value="TreeGrafter"/>
</dbReference>
<dbReference type="InterPro" id="IPR050539">
    <property type="entry name" value="ThrE_Dicarb/AminoAcid_Exp"/>
</dbReference>
<dbReference type="HOGENOM" id="CLU_117642_3_0_9"/>
<dbReference type="eggNOG" id="COG3610">
    <property type="taxonomic scope" value="Bacteria"/>
</dbReference>